<protein>
    <submittedName>
        <fullName evidence="3">DUF5689 domain-containing protein</fullName>
    </submittedName>
</protein>
<keyword evidence="1" id="KW-0732">Signal</keyword>
<organism evidence="3 4">
    <name type="scientific">Winogradskyella maritima</name>
    <dbReference type="NCBI Taxonomy" id="1517766"/>
    <lineage>
        <taxon>Bacteria</taxon>
        <taxon>Pseudomonadati</taxon>
        <taxon>Bacteroidota</taxon>
        <taxon>Flavobacteriia</taxon>
        <taxon>Flavobacteriales</taxon>
        <taxon>Flavobacteriaceae</taxon>
        <taxon>Winogradskyella</taxon>
    </lineage>
</organism>
<dbReference type="PROSITE" id="PS51257">
    <property type="entry name" value="PROKAR_LIPOPROTEIN"/>
    <property type="match status" value="1"/>
</dbReference>
<feature type="chain" id="PRO_5045258936" evidence="1">
    <location>
        <begin position="24"/>
        <end position="472"/>
    </location>
</feature>
<name>A0ABV8AEN3_9FLAO</name>
<accession>A0ABV8AEN3</accession>
<evidence type="ECO:0000313" key="4">
    <source>
        <dbReference type="Proteomes" id="UP001595812"/>
    </source>
</evidence>
<dbReference type="InterPro" id="IPR043744">
    <property type="entry name" value="DUF5689"/>
</dbReference>
<keyword evidence="4" id="KW-1185">Reference proteome</keyword>
<evidence type="ECO:0000259" key="2">
    <source>
        <dbReference type="Pfam" id="PF18942"/>
    </source>
</evidence>
<dbReference type="NCBIfam" id="NF038128">
    <property type="entry name" value="choice_anch_J"/>
    <property type="match status" value="1"/>
</dbReference>
<feature type="signal peptide" evidence="1">
    <location>
        <begin position="1"/>
        <end position="23"/>
    </location>
</feature>
<sequence length="472" mass="50678">MKTFKLNKLVMLLIGFAVFTACVQDDDFDTPDTAVVEPVLDGQTIEISSVAGALAQEQGGSEIDFDDDEARVSYGFDGPIQYLSGYVVSSDEAGNYFEELILQDSPENPTVGVRVLVDVNPLFTRYEPGRKIFVKLNGLVAGISNGVLTVGPQDGDRIGKIPAAVETEFIKRSAELATLVPMPLMISEFTNDKTNLYIQLQDVQFNRNQALGENALSFASEGSDQFDGERILESCASASSTIFSTSTFADFKGLTLPSGRGSMNAVLSKNFFGDTFNIVVNSPTDIMFDSAERCDPDFVECTGASGGGAVFYSENFEGFAGYDAEGWDNINVSGGNRDWIIGSFSGSSYAQITGFNAGEDEIDVYLVTPAIDMDSTTGEELTFEVQANFDNGNILSVLIADDYTGDPTTATWRPLDVSIPSGPTSGFGSFQSVGPVNLDCITGTVNIAFFYEGSDPSATTRYHVDNIEITGN</sequence>
<comment type="caution">
    <text evidence="3">The sequence shown here is derived from an EMBL/GenBank/DDBJ whole genome shotgun (WGS) entry which is preliminary data.</text>
</comment>
<evidence type="ECO:0000313" key="3">
    <source>
        <dbReference type="EMBL" id="MFC3876383.1"/>
    </source>
</evidence>
<gene>
    <name evidence="3" type="ORF">ACFOSX_03985</name>
</gene>
<dbReference type="Gene3D" id="2.60.120.200">
    <property type="match status" value="1"/>
</dbReference>
<reference evidence="4" key="1">
    <citation type="journal article" date="2019" name="Int. J. Syst. Evol. Microbiol.">
        <title>The Global Catalogue of Microorganisms (GCM) 10K type strain sequencing project: providing services to taxonomists for standard genome sequencing and annotation.</title>
        <authorList>
            <consortium name="The Broad Institute Genomics Platform"/>
            <consortium name="The Broad Institute Genome Sequencing Center for Infectious Disease"/>
            <person name="Wu L."/>
            <person name="Ma J."/>
        </authorList>
    </citation>
    <scope>NUCLEOTIDE SEQUENCE [LARGE SCALE GENOMIC DNA]</scope>
    <source>
        <strain evidence="4">CECT 8979</strain>
    </source>
</reference>
<dbReference type="Pfam" id="PF18942">
    <property type="entry name" value="DUF5689"/>
    <property type="match status" value="1"/>
</dbReference>
<feature type="domain" description="DUF5689" evidence="2">
    <location>
        <begin position="82"/>
        <end position="286"/>
    </location>
</feature>
<dbReference type="RefSeq" id="WP_386097247.1">
    <property type="nucleotide sequence ID" value="NZ_JBHSAT010000004.1"/>
</dbReference>
<dbReference type="EMBL" id="JBHSAT010000004">
    <property type="protein sequence ID" value="MFC3876383.1"/>
    <property type="molecule type" value="Genomic_DNA"/>
</dbReference>
<proteinExistence type="predicted"/>
<evidence type="ECO:0000256" key="1">
    <source>
        <dbReference type="SAM" id="SignalP"/>
    </source>
</evidence>
<dbReference type="Proteomes" id="UP001595812">
    <property type="component" value="Unassembled WGS sequence"/>
</dbReference>